<protein>
    <submittedName>
        <fullName evidence="1">Uncharacterized protein</fullName>
    </submittedName>
</protein>
<sequence>MHLAGIALAALFAVTLGLVYRHDRSVMKAQRLKLFEACLALFDHHRLTQDAVDFPVLTGCYGGYDVRVEPVVDQVVFRKIPSLWLLVTVRRELPMDGTFDLLARTQNVEFYSPASSLPMRVAIPDAWPRHTSIKADRPAAELPLGLLDPHVRTIFDDPRSKELLVTRHGVRIVYQAHSADRSEYLVLRSAAFREAHVPAALLKSILDQAVAVCADLASGGTHAQA</sequence>
<gene>
    <name evidence="1" type="ORF">AWB68_02509</name>
</gene>
<accession>A0A158I151</accession>
<name>A0A158I151_9BURK</name>
<proteinExistence type="predicted"/>
<evidence type="ECO:0000313" key="1">
    <source>
        <dbReference type="EMBL" id="SAL50298.1"/>
    </source>
</evidence>
<dbReference type="AlphaFoldDB" id="A0A158I151"/>
<dbReference type="Proteomes" id="UP000054770">
    <property type="component" value="Unassembled WGS sequence"/>
</dbReference>
<dbReference type="EMBL" id="FCON02000021">
    <property type="protein sequence ID" value="SAL50298.1"/>
    <property type="molecule type" value="Genomic_DNA"/>
</dbReference>
<evidence type="ECO:0000313" key="2">
    <source>
        <dbReference type="Proteomes" id="UP000054770"/>
    </source>
</evidence>
<keyword evidence="2" id="KW-1185">Reference proteome</keyword>
<dbReference type="OrthoDB" id="8535964at2"/>
<comment type="caution">
    <text evidence="1">The sequence shown here is derived from an EMBL/GenBank/DDBJ whole genome shotgun (WGS) entry which is preliminary data.</text>
</comment>
<dbReference type="RefSeq" id="WP_087644662.1">
    <property type="nucleotide sequence ID" value="NZ_FCON02000021.1"/>
</dbReference>
<organism evidence="1 2">
    <name type="scientific">Caballeronia choica</name>
    <dbReference type="NCBI Taxonomy" id="326476"/>
    <lineage>
        <taxon>Bacteria</taxon>
        <taxon>Pseudomonadati</taxon>
        <taxon>Pseudomonadota</taxon>
        <taxon>Betaproteobacteria</taxon>
        <taxon>Burkholderiales</taxon>
        <taxon>Burkholderiaceae</taxon>
        <taxon>Caballeronia</taxon>
    </lineage>
</organism>
<reference evidence="1" key="1">
    <citation type="submission" date="2016-01" db="EMBL/GenBank/DDBJ databases">
        <authorList>
            <person name="Peeters C."/>
        </authorList>
    </citation>
    <scope>NUCLEOTIDE SEQUENCE [LARGE SCALE GENOMIC DNA]</scope>
    <source>
        <strain evidence="1">LMG 22940</strain>
    </source>
</reference>